<protein>
    <submittedName>
        <fullName evidence="3">Uncharacterized protein</fullName>
    </submittedName>
</protein>
<dbReference type="PANTHER" id="PTHR36373">
    <property type="entry name" value="EXPRESSED PROTEIN"/>
    <property type="match status" value="1"/>
</dbReference>
<feature type="coiled-coil region" evidence="1">
    <location>
        <begin position="169"/>
        <end position="199"/>
    </location>
</feature>
<evidence type="ECO:0000313" key="4">
    <source>
        <dbReference type="Proteomes" id="UP001345219"/>
    </source>
</evidence>
<dbReference type="Proteomes" id="UP001345219">
    <property type="component" value="Chromosome 24"/>
</dbReference>
<dbReference type="AlphaFoldDB" id="A0AAN7KSX0"/>
<feature type="compositionally biased region" description="Polar residues" evidence="2">
    <location>
        <begin position="271"/>
        <end position="290"/>
    </location>
</feature>
<gene>
    <name evidence="3" type="ORF">SAY87_031156</name>
</gene>
<sequence length="338" mass="38355">MEPAKIDWKNLQWVFVEDELYEHINAPKWFDFSAPQEDSSADDVAWFCRPDCDHPVTADDFLKSTPKPSKKSANAYKTLLLGERNQRDFSIKRRGLHGAEDSENQNPNLSTPVNQHVRSLKAAVKSSSERKKPVDEPSRANEGPRLKSTLSARNLFAGGSILSQITDFVGELKRLASRAKEREENAEKLNSEKNRANLEEGTGQILKVKGDDTKERKPLLNVGVERSDGLEMSVSKEKTRMLRRVDETENLPLSLDMENVMPKRENILSQIRTSPPTPQCFSATRGTTKRTPAKETRTRFMETKILQEVKQNPEETEDGGERKMMDLFWLLKPCTPSG</sequence>
<feature type="compositionally biased region" description="Polar residues" evidence="2">
    <location>
        <begin position="104"/>
        <end position="117"/>
    </location>
</feature>
<reference evidence="3 4" key="1">
    <citation type="journal article" date="2023" name="Hortic Res">
        <title>Pangenome of water caltrop reveals structural variations and asymmetric subgenome divergence after allopolyploidization.</title>
        <authorList>
            <person name="Zhang X."/>
            <person name="Chen Y."/>
            <person name="Wang L."/>
            <person name="Yuan Y."/>
            <person name="Fang M."/>
            <person name="Shi L."/>
            <person name="Lu R."/>
            <person name="Comes H.P."/>
            <person name="Ma Y."/>
            <person name="Chen Y."/>
            <person name="Huang G."/>
            <person name="Zhou Y."/>
            <person name="Zheng Z."/>
            <person name="Qiu Y."/>
        </authorList>
    </citation>
    <scope>NUCLEOTIDE SEQUENCE [LARGE SCALE GENOMIC DNA]</scope>
    <source>
        <tissue evidence="3">Roots</tissue>
    </source>
</reference>
<evidence type="ECO:0000313" key="3">
    <source>
        <dbReference type="EMBL" id="KAK4770624.1"/>
    </source>
</evidence>
<keyword evidence="1" id="KW-0175">Coiled coil</keyword>
<keyword evidence="4" id="KW-1185">Reference proteome</keyword>
<comment type="caution">
    <text evidence="3">The sequence shown here is derived from an EMBL/GenBank/DDBJ whole genome shotgun (WGS) entry which is preliminary data.</text>
</comment>
<evidence type="ECO:0000256" key="2">
    <source>
        <dbReference type="SAM" id="MobiDB-lite"/>
    </source>
</evidence>
<dbReference type="EMBL" id="JAXIOK010000005">
    <property type="protein sequence ID" value="KAK4770624.1"/>
    <property type="molecule type" value="Genomic_DNA"/>
</dbReference>
<name>A0AAN7KSX0_9MYRT</name>
<dbReference type="PANTHER" id="PTHR36373:SF1">
    <property type="entry name" value="EXPRESSED PROTEIN"/>
    <property type="match status" value="1"/>
</dbReference>
<feature type="compositionally biased region" description="Basic and acidic residues" evidence="2">
    <location>
        <begin position="127"/>
        <end position="145"/>
    </location>
</feature>
<proteinExistence type="predicted"/>
<accession>A0AAN7KSX0</accession>
<organism evidence="3 4">
    <name type="scientific">Trapa incisa</name>
    <dbReference type="NCBI Taxonomy" id="236973"/>
    <lineage>
        <taxon>Eukaryota</taxon>
        <taxon>Viridiplantae</taxon>
        <taxon>Streptophyta</taxon>
        <taxon>Embryophyta</taxon>
        <taxon>Tracheophyta</taxon>
        <taxon>Spermatophyta</taxon>
        <taxon>Magnoliopsida</taxon>
        <taxon>eudicotyledons</taxon>
        <taxon>Gunneridae</taxon>
        <taxon>Pentapetalae</taxon>
        <taxon>rosids</taxon>
        <taxon>malvids</taxon>
        <taxon>Myrtales</taxon>
        <taxon>Lythraceae</taxon>
        <taxon>Trapa</taxon>
    </lineage>
</organism>
<feature type="region of interest" description="Disordered" evidence="2">
    <location>
        <begin position="271"/>
        <end position="295"/>
    </location>
</feature>
<evidence type="ECO:0000256" key="1">
    <source>
        <dbReference type="SAM" id="Coils"/>
    </source>
</evidence>
<feature type="region of interest" description="Disordered" evidence="2">
    <location>
        <begin position="97"/>
        <end position="146"/>
    </location>
</feature>